<protein>
    <recommendedName>
        <fullName evidence="1">CHAT domain-containing protein</fullName>
    </recommendedName>
</protein>
<dbReference type="InterPro" id="IPR024983">
    <property type="entry name" value="CHAT_dom"/>
</dbReference>
<accession>A0A9X7PJW4</accession>
<evidence type="ECO:0000259" key="1">
    <source>
        <dbReference type="Pfam" id="PF12770"/>
    </source>
</evidence>
<reference evidence="2 3" key="1">
    <citation type="submission" date="2018-03" db="EMBL/GenBank/DDBJ databases">
        <title>Chitinolytic properties of Streptosporangium nondiastaticum TBG75A20.</title>
        <authorList>
            <person name="Gayathri V."/>
            <person name="Shiburaj S."/>
        </authorList>
    </citation>
    <scope>NUCLEOTIDE SEQUENCE [LARGE SCALE GENOMIC DNA]</scope>
    <source>
        <strain evidence="2 3">TBG75A20</strain>
    </source>
</reference>
<name>A0A9X7PJW4_9ACTN</name>
<dbReference type="Proteomes" id="UP000242427">
    <property type="component" value="Unassembled WGS sequence"/>
</dbReference>
<dbReference type="OrthoDB" id="9761935at2"/>
<dbReference type="RefSeq" id="WP_106673700.1">
    <property type="nucleotide sequence ID" value="NZ_PXWG01000001.1"/>
</dbReference>
<evidence type="ECO:0000313" key="3">
    <source>
        <dbReference type="Proteomes" id="UP000242427"/>
    </source>
</evidence>
<dbReference type="Pfam" id="PF12770">
    <property type="entry name" value="CHAT"/>
    <property type="match status" value="1"/>
</dbReference>
<comment type="caution">
    <text evidence="2">The sequence shown here is derived from an EMBL/GenBank/DDBJ whole genome shotgun (WGS) entry which is preliminary data.</text>
</comment>
<dbReference type="AlphaFoldDB" id="A0A9X7PJW4"/>
<proteinExistence type="predicted"/>
<evidence type="ECO:0000313" key="2">
    <source>
        <dbReference type="EMBL" id="PSJ30506.1"/>
    </source>
</evidence>
<feature type="domain" description="CHAT" evidence="1">
    <location>
        <begin position="754"/>
        <end position="1046"/>
    </location>
</feature>
<organism evidence="2 3">
    <name type="scientific">Streptosporangium nondiastaticum</name>
    <dbReference type="NCBI Taxonomy" id="35764"/>
    <lineage>
        <taxon>Bacteria</taxon>
        <taxon>Bacillati</taxon>
        <taxon>Actinomycetota</taxon>
        <taxon>Actinomycetes</taxon>
        <taxon>Streptosporangiales</taxon>
        <taxon>Streptosporangiaceae</taxon>
        <taxon>Streptosporangium</taxon>
    </lineage>
</organism>
<sequence length="1048" mass="112656">MTGTDYAQHFGHGVRALEAYEREGRPEQADVAQKAFTYALRSVPADLPETTRDRYRAAALGNLAGVWYARSARTGAVHAVLQAMRHLNEAFPLCDDEAMTTGLASACRLLLRLLPKHDLGELTEALILLRELKERDAIRGGARNFDVMVALLFTYEERLGRREHEGDRLAVAEIAEETARIAVEQDREDAARLLKTAAARFLALADHPGEGAGEEYARKALNLAAEACAHCEPGSDDHRLYSFDWALTALMCLSKNENLPDAQIERMLPLLHESVHHEVASDAGSRSDSHLPELVTQLLVRWWEGSSRTDRRAAAAALAHAEAALTTLTDDSPRLVPALHTIGILLQHRYSEETGSLADLKQAAVCFRRIMELSARDSHDHRDAAAHLMTCRLASPGSGPVLDLIHPDDFHEPDPRADPAEVLAAAQGLLDSARGVFGKELVARALTLLGRLGAGDGLDPVMAADHALILASALLRELPHRPCSLALGRAMDVLERAAAAQPEGSARRAALLAQIARCWHARYESSGSPLDLEEAIELARGARNMLPAGGLHHRDGTRQLGLLLLIRDRRSEEGLRLIREWATLDDSEGSAEAAADWSRSAAGAGAWEEASTAAQIALRRALTRLEDAGGSLEDRLAQIHDAEVIAVQAALSAVHAGDLATALRSLETVGSPRTSGPGEGPDLRPPPEGCVVVHLCASHGANILALGVDASGRTEALWLPVSGEDVTGQAGLSGLAQGDTPDPAWYRQTVDVLAGWAGERLLKPVLEKWPASWLCVIPHGARLGSLPLHAAWWPDPALPEGRRHVADAVLVTVASGARRPRAGEPYPGEPGSILAVADPEPMREQPLPGARREAERAVLHFARSTLLTGTDARRTAVLAALPGADVVHLATHGRTDPLRPLVSELVLAGEETLSMAELLEQPLSGTRLLVLSACSLGQGGIFFLGPRPTGSLVQALLRTGVGGVVSSMWRAPDESSSLLIDRFYQLWRSGSCSHPAEALRKAQLWLRDVTNGELGGTPPASPAARRFWETTRPYQHPVHWAAFGYAGV</sequence>
<dbReference type="EMBL" id="PXWG01000001">
    <property type="protein sequence ID" value="PSJ30506.1"/>
    <property type="molecule type" value="Genomic_DNA"/>
</dbReference>
<gene>
    <name evidence="2" type="ORF">B7P34_00310</name>
</gene>
<keyword evidence="3" id="KW-1185">Reference proteome</keyword>